<comment type="caution">
    <text evidence="3">The sequence shown here is derived from an EMBL/GenBank/DDBJ whole genome shotgun (WGS) entry which is preliminary data.</text>
</comment>
<dbReference type="InterPro" id="IPR019557">
    <property type="entry name" value="AminoTfrase-like_pln_mobile"/>
</dbReference>
<feature type="region of interest" description="Disordered" evidence="1">
    <location>
        <begin position="351"/>
        <end position="371"/>
    </location>
</feature>
<reference evidence="3 4" key="1">
    <citation type="submission" date="2021-05" db="EMBL/GenBank/DDBJ databases">
        <title>Genome Assembly of Synthetic Allotetraploid Brassica napus Reveals Homoeologous Exchanges between Subgenomes.</title>
        <authorList>
            <person name="Davis J.T."/>
        </authorList>
    </citation>
    <scope>NUCLEOTIDE SEQUENCE [LARGE SCALE GENOMIC DNA]</scope>
    <source>
        <strain evidence="4">cv. Da-Ae</strain>
        <tissue evidence="3">Seedling</tissue>
    </source>
</reference>
<protein>
    <recommendedName>
        <fullName evidence="2">Aminotransferase-like plant mobile domain-containing protein</fullName>
    </recommendedName>
</protein>
<dbReference type="Proteomes" id="UP000824890">
    <property type="component" value="Unassembled WGS sequence"/>
</dbReference>
<evidence type="ECO:0000259" key="2">
    <source>
        <dbReference type="Pfam" id="PF10536"/>
    </source>
</evidence>
<dbReference type="PANTHER" id="PTHR46033">
    <property type="entry name" value="PROTEIN MAIN-LIKE 2"/>
    <property type="match status" value="1"/>
</dbReference>
<feature type="domain" description="Aminotransferase-like plant mobile" evidence="2">
    <location>
        <begin position="58"/>
        <end position="123"/>
    </location>
</feature>
<dbReference type="InterPro" id="IPR044824">
    <property type="entry name" value="MAIN-like"/>
</dbReference>
<feature type="non-terminal residue" evidence="3">
    <location>
        <position position="1"/>
    </location>
</feature>
<accession>A0ABQ8CXM9</accession>
<evidence type="ECO:0000313" key="4">
    <source>
        <dbReference type="Proteomes" id="UP000824890"/>
    </source>
</evidence>
<keyword evidence="4" id="KW-1185">Reference proteome</keyword>
<dbReference type="EMBL" id="JAGKQM010000006">
    <property type="protein sequence ID" value="KAH0921776.1"/>
    <property type="molecule type" value="Genomic_DNA"/>
</dbReference>
<evidence type="ECO:0000313" key="3">
    <source>
        <dbReference type="EMBL" id="KAH0921776.1"/>
    </source>
</evidence>
<gene>
    <name evidence="3" type="ORF">HID58_021794</name>
</gene>
<evidence type="ECO:0000256" key="1">
    <source>
        <dbReference type="SAM" id="MobiDB-lite"/>
    </source>
</evidence>
<dbReference type="PANTHER" id="PTHR46033:SF22">
    <property type="entry name" value="PROTEIN MAINTENANCE OF MERISTEMS"/>
    <property type="match status" value="1"/>
</dbReference>
<proteinExistence type="predicted"/>
<feature type="domain" description="Aminotransferase-like plant mobile" evidence="2">
    <location>
        <begin position="129"/>
        <end position="286"/>
    </location>
</feature>
<organism evidence="3 4">
    <name type="scientific">Brassica napus</name>
    <name type="common">Rape</name>
    <dbReference type="NCBI Taxonomy" id="3708"/>
    <lineage>
        <taxon>Eukaryota</taxon>
        <taxon>Viridiplantae</taxon>
        <taxon>Streptophyta</taxon>
        <taxon>Embryophyta</taxon>
        <taxon>Tracheophyta</taxon>
        <taxon>Spermatophyta</taxon>
        <taxon>Magnoliopsida</taxon>
        <taxon>eudicotyledons</taxon>
        <taxon>Gunneridae</taxon>
        <taxon>Pentapetalae</taxon>
        <taxon>rosids</taxon>
        <taxon>malvids</taxon>
        <taxon>Brassicales</taxon>
        <taxon>Brassicaceae</taxon>
        <taxon>Brassiceae</taxon>
        <taxon>Brassica</taxon>
    </lineage>
</organism>
<sequence>IKSTGLATMPVLYEQDKHVSSAIMTGQERGVLRCQERTSLLHHWKLTKEQIELVDKAGFGWFRLIGSISLNNSLISALVERWRRETNTFHFPCGEMTITLDEVSLLLGLAVDGKPVVTSVKERDEDPSQCWSYFHLNIDRPKRTTRQFPLALLWKGRQQSRSKNDLFKYRKALDDLDPSHVSWCPFEGDLDIVPQSFKDNLLLGRSRTKLIAPKVVEWHLPDRCMKQFGLCQVIPGEVPHRKSEKTHDEDLLEDMNTADEEWMRRRENIVENEGGNVDETEYMQWFNSITVPKLHRDTSLEADIMNVQAAILQFDEVASTLSLEDLHPEEREAVEEAVMCMSNALRVGDWYEAPPTTNKRKRREEQTECSE</sequence>
<name>A0ABQ8CXM9_BRANA</name>
<dbReference type="Pfam" id="PF10536">
    <property type="entry name" value="PMD"/>
    <property type="match status" value="2"/>
</dbReference>